<keyword evidence="8" id="KW-1133">Transmembrane helix</keyword>
<comment type="cofactor">
    <cofactor evidence="6">
        <name>Zn(2+)</name>
        <dbReference type="ChEBI" id="CHEBI:29105"/>
    </cofactor>
    <text evidence="6">Binds 1 zinc ion per subunit.</text>
</comment>
<evidence type="ECO:0000313" key="10">
    <source>
        <dbReference type="EMBL" id="GES84056.1"/>
    </source>
</evidence>
<keyword evidence="8" id="KW-0472">Membrane</keyword>
<protein>
    <submittedName>
        <fullName evidence="10">M48 family metallopeptidase</fullName>
    </submittedName>
</protein>
<feature type="transmembrane region" description="Helical" evidence="8">
    <location>
        <begin position="93"/>
        <end position="111"/>
    </location>
</feature>
<dbReference type="GO" id="GO:0006515">
    <property type="term" value="P:protein quality control for misfolded or incompletely synthesized proteins"/>
    <property type="evidence" value="ECO:0007669"/>
    <property type="project" value="TreeGrafter"/>
</dbReference>
<evidence type="ECO:0000256" key="6">
    <source>
        <dbReference type="RuleBase" id="RU003983"/>
    </source>
</evidence>
<feature type="region of interest" description="Disordered" evidence="7">
    <location>
        <begin position="324"/>
        <end position="350"/>
    </location>
</feature>
<dbReference type="InterPro" id="IPR001915">
    <property type="entry name" value="Peptidase_M48"/>
</dbReference>
<dbReference type="Gene3D" id="3.30.2010.10">
    <property type="entry name" value="Metalloproteases ('zincins'), catalytic domain"/>
    <property type="match status" value="1"/>
</dbReference>
<keyword evidence="2" id="KW-0479">Metal-binding</keyword>
<reference evidence="10" key="1">
    <citation type="submission" date="2019-10" db="EMBL/GenBank/DDBJ databases">
        <title>Conservation and host-specific expression of non-tandemly repeated heterogenous ribosome RNA gene in arbuscular mycorrhizal fungi.</title>
        <authorList>
            <person name="Maeda T."/>
            <person name="Kobayashi Y."/>
            <person name="Nakagawa T."/>
            <person name="Ezawa T."/>
            <person name="Yamaguchi K."/>
            <person name="Bino T."/>
            <person name="Nishimoto Y."/>
            <person name="Shigenobu S."/>
            <person name="Kawaguchi M."/>
        </authorList>
    </citation>
    <scope>NUCLEOTIDE SEQUENCE</scope>
    <source>
        <strain evidence="10">HR1</strain>
    </source>
</reference>
<dbReference type="Pfam" id="PF01435">
    <property type="entry name" value="Peptidase_M48"/>
    <property type="match status" value="1"/>
</dbReference>
<dbReference type="GO" id="GO:0046872">
    <property type="term" value="F:metal ion binding"/>
    <property type="evidence" value="ECO:0007669"/>
    <property type="project" value="UniProtKB-KW"/>
</dbReference>
<feature type="compositionally biased region" description="Basic and acidic residues" evidence="7">
    <location>
        <begin position="326"/>
        <end position="350"/>
    </location>
</feature>
<keyword evidence="8" id="KW-0812">Transmembrane</keyword>
<accession>A0A8H3LC72</accession>
<feature type="domain" description="Peptidase M48" evidence="9">
    <location>
        <begin position="166"/>
        <end position="355"/>
    </location>
</feature>
<evidence type="ECO:0000256" key="5">
    <source>
        <dbReference type="ARBA" id="ARBA00023049"/>
    </source>
</evidence>
<comment type="similarity">
    <text evidence="6">Belongs to the peptidase M48 family.</text>
</comment>
<keyword evidence="4 6" id="KW-0862">Zinc</keyword>
<dbReference type="PANTHER" id="PTHR22726">
    <property type="entry name" value="METALLOENDOPEPTIDASE OMA1"/>
    <property type="match status" value="1"/>
</dbReference>
<dbReference type="PANTHER" id="PTHR22726:SF18">
    <property type="entry name" value="PEPTIDASE M48 DOMAIN-CONTAINING PROTEIN"/>
    <property type="match status" value="1"/>
</dbReference>
<proteinExistence type="inferred from homology"/>
<evidence type="ECO:0000256" key="3">
    <source>
        <dbReference type="ARBA" id="ARBA00022801"/>
    </source>
</evidence>
<gene>
    <name evidence="10" type="ORF">RCL2_001119500</name>
</gene>
<evidence type="ECO:0000256" key="2">
    <source>
        <dbReference type="ARBA" id="ARBA00022723"/>
    </source>
</evidence>
<evidence type="ECO:0000313" key="11">
    <source>
        <dbReference type="Proteomes" id="UP000615446"/>
    </source>
</evidence>
<sequence>MISNLTRNLILKNTISKNLLFKQNGLLRKSIQSTFTRYPLTNYSARSFYSDSQATIVPLLPTLLFSLPLCVPYFLTLRMIAAKTLSPQIRTKITYSLGSALLTIPTIFLFTSDVAPNTYRKRFMLLWPWEERKLINKANECVENVLGTEEIIPENDNRSKLVNHILDRIWESNNNKINSDLKKPVIYLINNDDILDGVSYPCSAITLTTSWLRLVDYNEDLLAAVLSHEIAHILQNHASEFYGLSFTFKALTQLHDMFYDFLSLLPGFNKVNWIRPLIYLQKHSQTLEKEADLLGQELMANAGYDPANAINLWELMCNISSSQIPDESHHDDGHGVRHSSESSHPSKEQRVKYLTDNLINV</sequence>
<dbReference type="Proteomes" id="UP000615446">
    <property type="component" value="Unassembled WGS sequence"/>
</dbReference>
<evidence type="ECO:0000256" key="4">
    <source>
        <dbReference type="ARBA" id="ARBA00022833"/>
    </source>
</evidence>
<evidence type="ECO:0000256" key="1">
    <source>
        <dbReference type="ARBA" id="ARBA00022670"/>
    </source>
</evidence>
<keyword evidence="3 6" id="KW-0378">Hydrolase</keyword>
<dbReference type="GO" id="GO:0004222">
    <property type="term" value="F:metalloendopeptidase activity"/>
    <property type="evidence" value="ECO:0007669"/>
    <property type="project" value="InterPro"/>
</dbReference>
<dbReference type="InterPro" id="IPR051156">
    <property type="entry name" value="Mito/Outer_Membr_Metalloprot"/>
</dbReference>
<keyword evidence="1 6" id="KW-0645">Protease</keyword>
<dbReference type="OrthoDB" id="7464992at2759"/>
<comment type="caution">
    <text evidence="10">The sequence shown here is derived from an EMBL/GenBank/DDBJ whole genome shotgun (WGS) entry which is preliminary data.</text>
</comment>
<feature type="transmembrane region" description="Helical" evidence="8">
    <location>
        <begin position="56"/>
        <end position="81"/>
    </location>
</feature>
<name>A0A8H3LC72_9GLOM</name>
<evidence type="ECO:0000259" key="9">
    <source>
        <dbReference type="Pfam" id="PF01435"/>
    </source>
</evidence>
<evidence type="ECO:0000256" key="7">
    <source>
        <dbReference type="SAM" id="MobiDB-lite"/>
    </source>
</evidence>
<evidence type="ECO:0000256" key="8">
    <source>
        <dbReference type="SAM" id="Phobius"/>
    </source>
</evidence>
<dbReference type="AlphaFoldDB" id="A0A8H3LC72"/>
<organism evidence="10 11">
    <name type="scientific">Rhizophagus clarus</name>
    <dbReference type="NCBI Taxonomy" id="94130"/>
    <lineage>
        <taxon>Eukaryota</taxon>
        <taxon>Fungi</taxon>
        <taxon>Fungi incertae sedis</taxon>
        <taxon>Mucoromycota</taxon>
        <taxon>Glomeromycotina</taxon>
        <taxon>Glomeromycetes</taxon>
        <taxon>Glomerales</taxon>
        <taxon>Glomeraceae</taxon>
        <taxon>Rhizophagus</taxon>
    </lineage>
</organism>
<dbReference type="GO" id="GO:0034982">
    <property type="term" value="P:mitochondrial protein processing"/>
    <property type="evidence" value="ECO:0007669"/>
    <property type="project" value="TreeGrafter"/>
</dbReference>
<keyword evidence="5 6" id="KW-0482">Metalloprotease</keyword>
<dbReference type="GO" id="GO:0005743">
    <property type="term" value="C:mitochondrial inner membrane"/>
    <property type="evidence" value="ECO:0007669"/>
    <property type="project" value="TreeGrafter"/>
</dbReference>
<dbReference type="EMBL" id="BLAL01000075">
    <property type="protein sequence ID" value="GES84056.1"/>
    <property type="molecule type" value="Genomic_DNA"/>
</dbReference>